<dbReference type="GO" id="GO:0005829">
    <property type="term" value="C:cytosol"/>
    <property type="evidence" value="ECO:0007669"/>
    <property type="project" value="TreeGrafter"/>
</dbReference>
<dbReference type="NCBIfam" id="TIGR03725">
    <property type="entry name" value="T6A_YeaZ"/>
    <property type="match status" value="1"/>
</dbReference>
<dbReference type="PANTHER" id="PTHR11735">
    <property type="entry name" value="TRNA N6-ADENOSINE THREONYLCARBAMOYLTRANSFERASE"/>
    <property type="match status" value="1"/>
</dbReference>
<dbReference type="InterPro" id="IPR000905">
    <property type="entry name" value="Gcp-like_dom"/>
</dbReference>
<dbReference type="EMBL" id="SGXA01000002">
    <property type="protein sequence ID" value="RZS72121.1"/>
    <property type="molecule type" value="Genomic_DNA"/>
</dbReference>
<keyword evidence="3" id="KW-1185">Reference proteome</keyword>
<name>A0A4V2F122_9BACT</name>
<dbReference type="Proteomes" id="UP000293874">
    <property type="component" value="Unassembled WGS sequence"/>
</dbReference>
<sequence>MALLLNIDTATENASISISKDGKALRTMVNNQQRDHAAWIQPAIEQILQETQNTAKDLQGIAVTAGPGSYTGLRVGMATAKGLCFALNIPLITENTLRVMAYAATLQSFPNGDEYSIKAGLKNATILCPMIDARRMEVFTALYDLELNIVEKPAALILDADSFNKELENNSILFLGNGSAKWKPVCNHPHAFFADVIQTAEHLAPLAERLFLQGKFADLAYEEPVYLKEFYSHIKK</sequence>
<evidence type="ECO:0000313" key="2">
    <source>
        <dbReference type="EMBL" id="RZS72121.1"/>
    </source>
</evidence>
<organism evidence="2 3">
    <name type="scientific">Pseudobacter ginsenosidimutans</name>
    <dbReference type="NCBI Taxonomy" id="661488"/>
    <lineage>
        <taxon>Bacteria</taxon>
        <taxon>Pseudomonadati</taxon>
        <taxon>Bacteroidota</taxon>
        <taxon>Chitinophagia</taxon>
        <taxon>Chitinophagales</taxon>
        <taxon>Chitinophagaceae</taxon>
        <taxon>Pseudobacter</taxon>
    </lineage>
</organism>
<dbReference type="RefSeq" id="WP_130542570.1">
    <property type="nucleotide sequence ID" value="NZ_CP042431.1"/>
</dbReference>
<reference evidence="2 3" key="1">
    <citation type="submission" date="2019-02" db="EMBL/GenBank/DDBJ databases">
        <title>Genomic Encyclopedia of Type Strains, Phase IV (KMG-IV): sequencing the most valuable type-strain genomes for metagenomic binning, comparative biology and taxonomic classification.</title>
        <authorList>
            <person name="Goeker M."/>
        </authorList>
    </citation>
    <scope>NUCLEOTIDE SEQUENCE [LARGE SCALE GENOMIC DNA]</scope>
    <source>
        <strain evidence="2 3">DSM 18116</strain>
    </source>
</reference>
<proteinExistence type="predicted"/>
<comment type="caution">
    <text evidence="2">The sequence shown here is derived from an EMBL/GenBank/DDBJ whole genome shotgun (WGS) entry which is preliminary data.</text>
</comment>
<accession>A0A4V2F122</accession>
<evidence type="ECO:0000259" key="1">
    <source>
        <dbReference type="Pfam" id="PF00814"/>
    </source>
</evidence>
<dbReference type="Pfam" id="PF00814">
    <property type="entry name" value="TsaD"/>
    <property type="match status" value="1"/>
</dbReference>
<dbReference type="CDD" id="cd24032">
    <property type="entry name" value="ASKHA_NBD_TsaB"/>
    <property type="match status" value="1"/>
</dbReference>
<protein>
    <submittedName>
        <fullName evidence="2">tRNA threonylcarbamoyladenosine biosynthesis protein TsaB</fullName>
    </submittedName>
</protein>
<evidence type="ECO:0000313" key="3">
    <source>
        <dbReference type="Proteomes" id="UP000293874"/>
    </source>
</evidence>
<dbReference type="Gene3D" id="3.30.420.40">
    <property type="match status" value="2"/>
</dbReference>
<dbReference type="PANTHER" id="PTHR11735:SF11">
    <property type="entry name" value="TRNA THREONYLCARBAMOYLADENOSINE BIOSYNTHESIS PROTEIN TSAB"/>
    <property type="match status" value="1"/>
</dbReference>
<dbReference type="GO" id="GO:0002949">
    <property type="term" value="P:tRNA threonylcarbamoyladenosine modification"/>
    <property type="evidence" value="ECO:0007669"/>
    <property type="project" value="InterPro"/>
</dbReference>
<dbReference type="AlphaFoldDB" id="A0A4V2F122"/>
<dbReference type="InterPro" id="IPR043129">
    <property type="entry name" value="ATPase_NBD"/>
</dbReference>
<dbReference type="SUPFAM" id="SSF53067">
    <property type="entry name" value="Actin-like ATPase domain"/>
    <property type="match status" value="2"/>
</dbReference>
<dbReference type="OrthoDB" id="9784166at2"/>
<feature type="domain" description="Gcp-like" evidence="1">
    <location>
        <begin position="31"/>
        <end position="213"/>
    </location>
</feature>
<dbReference type="InterPro" id="IPR022496">
    <property type="entry name" value="T6A_TsaB"/>
</dbReference>
<gene>
    <name evidence="2" type="ORF">EV199_4036</name>
</gene>